<name>A0A2H3J189_WOLCO</name>
<proteinExistence type="predicted"/>
<gene>
    <name evidence="2" type="ORF">WOLCODRAFT_140184</name>
</gene>
<evidence type="ECO:0000256" key="1">
    <source>
        <dbReference type="SAM" id="MobiDB-lite"/>
    </source>
</evidence>
<evidence type="ECO:0000313" key="3">
    <source>
        <dbReference type="Proteomes" id="UP000218811"/>
    </source>
</evidence>
<keyword evidence="3" id="KW-1185">Reference proteome</keyword>
<dbReference type="EMBL" id="KB467865">
    <property type="protein sequence ID" value="PCH36020.1"/>
    <property type="molecule type" value="Genomic_DNA"/>
</dbReference>
<feature type="region of interest" description="Disordered" evidence="1">
    <location>
        <begin position="1"/>
        <end position="49"/>
    </location>
</feature>
<dbReference type="Proteomes" id="UP000218811">
    <property type="component" value="Unassembled WGS sequence"/>
</dbReference>
<feature type="compositionally biased region" description="Basic and acidic residues" evidence="1">
    <location>
        <begin position="34"/>
        <end position="43"/>
    </location>
</feature>
<reference evidence="2 3" key="1">
    <citation type="journal article" date="2012" name="Science">
        <title>The Paleozoic origin of enzymatic lignin decomposition reconstructed from 31 fungal genomes.</title>
        <authorList>
            <person name="Floudas D."/>
            <person name="Binder M."/>
            <person name="Riley R."/>
            <person name="Barry K."/>
            <person name="Blanchette R.A."/>
            <person name="Henrissat B."/>
            <person name="Martinez A.T."/>
            <person name="Otillar R."/>
            <person name="Spatafora J.W."/>
            <person name="Yadav J.S."/>
            <person name="Aerts A."/>
            <person name="Benoit I."/>
            <person name="Boyd A."/>
            <person name="Carlson A."/>
            <person name="Copeland A."/>
            <person name="Coutinho P.M."/>
            <person name="de Vries R.P."/>
            <person name="Ferreira P."/>
            <person name="Findley K."/>
            <person name="Foster B."/>
            <person name="Gaskell J."/>
            <person name="Glotzer D."/>
            <person name="Gorecki P."/>
            <person name="Heitman J."/>
            <person name="Hesse C."/>
            <person name="Hori C."/>
            <person name="Igarashi K."/>
            <person name="Jurgens J.A."/>
            <person name="Kallen N."/>
            <person name="Kersten P."/>
            <person name="Kohler A."/>
            <person name="Kuees U."/>
            <person name="Kumar T.K.A."/>
            <person name="Kuo A."/>
            <person name="LaButti K."/>
            <person name="Larrondo L.F."/>
            <person name="Lindquist E."/>
            <person name="Ling A."/>
            <person name="Lombard V."/>
            <person name="Lucas S."/>
            <person name="Lundell T."/>
            <person name="Martin R."/>
            <person name="McLaughlin D.J."/>
            <person name="Morgenstern I."/>
            <person name="Morin E."/>
            <person name="Murat C."/>
            <person name="Nagy L.G."/>
            <person name="Nolan M."/>
            <person name="Ohm R.A."/>
            <person name="Patyshakuliyeva A."/>
            <person name="Rokas A."/>
            <person name="Ruiz-Duenas F.J."/>
            <person name="Sabat G."/>
            <person name="Salamov A."/>
            <person name="Samejima M."/>
            <person name="Schmutz J."/>
            <person name="Slot J.C."/>
            <person name="St John F."/>
            <person name="Stenlid J."/>
            <person name="Sun H."/>
            <person name="Sun S."/>
            <person name="Syed K."/>
            <person name="Tsang A."/>
            <person name="Wiebenga A."/>
            <person name="Young D."/>
            <person name="Pisabarro A."/>
            <person name="Eastwood D.C."/>
            <person name="Martin F."/>
            <person name="Cullen D."/>
            <person name="Grigoriev I.V."/>
            <person name="Hibbett D.S."/>
        </authorList>
    </citation>
    <scope>NUCLEOTIDE SEQUENCE [LARGE SCALE GENOMIC DNA]</scope>
    <source>
        <strain evidence="2 3">MD-104</strain>
    </source>
</reference>
<evidence type="ECO:0000313" key="2">
    <source>
        <dbReference type="EMBL" id="PCH36020.1"/>
    </source>
</evidence>
<organism evidence="2 3">
    <name type="scientific">Wolfiporia cocos (strain MD-104)</name>
    <name type="common">Brown rot fungus</name>
    <dbReference type="NCBI Taxonomy" id="742152"/>
    <lineage>
        <taxon>Eukaryota</taxon>
        <taxon>Fungi</taxon>
        <taxon>Dikarya</taxon>
        <taxon>Basidiomycota</taxon>
        <taxon>Agaricomycotina</taxon>
        <taxon>Agaricomycetes</taxon>
        <taxon>Polyporales</taxon>
        <taxon>Phaeolaceae</taxon>
        <taxon>Wolfiporia</taxon>
    </lineage>
</organism>
<feature type="compositionally biased region" description="Polar residues" evidence="1">
    <location>
        <begin position="16"/>
        <end position="32"/>
    </location>
</feature>
<protein>
    <submittedName>
        <fullName evidence="2">Uncharacterized protein</fullName>
    </submittedName>
</protein>
<dbReference type="AlphaFoldDB" id="A0A2H3J189"/>
<sequence length="89" mass="9228">MSWDSSACGAVEEEAPTTTGADSEARSGSSAKSGEGHGHAFKTDEEESEDFQEMFGGKLALSDGASSKITNELIWAVAAESQSAPREVS</sequence>
<accession>A0A2H3J189</accession>